<dbReference type="InterPro" id="IPR000620">
    <property type="entry name" value="EamA_dom"/>
</dbReference>
<evidence type="ECO:0000313" key="8">
    <source>
        <dbReference type="Proteomes" id="UP000034917"/>
    </source>
</evidence>
<organism evidence="7 8">
    <name type="scientific">Candidatus Roizmanbacteria bacterium GW2011_GWC2_37_13</name>
    <dbReference type="NCBI Taxonomy" id="1618486"/>
    <lineage>
        <taxon>Bacteria</taxon>
        <taxon>Candidatus Roizmaniibacteriota</taxon>
    </lineage>
</organism>
<feature type="transmembrane region" description="Helical" evidence="5">
    <location>
        <begin position="9"/>
        <end position="30"/>
    </location>
</feature>
<dbReference type="GO" id="GO:0016020">
    <property type="term" value="C:membrane"/>
    <property type="evidence" value="ECO:0007669"/>
    <property type="project" value="UniProtKB-SubCell"/>
</dbReference>
<name>A0A0G0G534_9BACT</name>
<evidence type="ECO:0000256" key="1">
    <source>
        <dbReference type="ARBA" id="ARBA00004141"/>
    </source>
</evidence>
<feature type="transmembrane region" description="Helical" evidence="5">
    <location>
        <begin position="183"/>
        <end position="204"/>
    </location>
</feature>
<protein>
    <recommendedName>
        <fullName evidence="6">EamA domain-containing protein</fullName>
    </recommendedName>
</protein>
<gene>
    <name evidence="7" type="ORF">US40_C0003G0060</name>
</gene>
<feature type="transmembrane region" description="Helical" evidence="5">
    <location>
        <begin position="128"/>
        <end position="143"/>
    </location>
</feature>
<keyword evidence="4 5" id="KW-0472">Membrane</keyword>
<feature type="transmembrane region" description="Helical" evidence="5">
    <location>
        <begin position="75"/>
        <end position="95"/>
    </location>
</feature>
<dbReference type="Proteomes" id="UP000034917">
    <property type="component" value="Unassembled WGS sequence"/>
</dbReference>
<feature type="transmembrane region" description="Helical" evidence="5">
    <location>
        <begin position="149"/>
        <end position="171"/>
    </location>
</feature>
<feature type="domain" description="EamA" evidence="6">
    <location>
        <begin position="8"/>
        <end position="142"/>
    </location>
</feature>
<accession>A0A0G0G534</accession>
<comment type="caution">
    <text evidence="7">The sequence shown here is derived from an EMBL/GenBank/DDBJ whole genome shotgun (WGS) entry which is preliminary data.</text>
</comment>
<evidence type="ECO:0000313" key="7">
    <source>
        <dbReference type="EMBL" id="KKQ26208.1"/>
    </source>
</evidence>
<comment type="subcellular location">
    <subcellularLocation>
        <location evidence="1">Membrane</location>
        <topology evidence="1">Multi-pass membrane protein</topology>
    </subcellularLocation>
</comment>
<evidence type="ECO:0000256" key="2">
    <source>
        <dbReference type="ARBA" id="ARBA00022692"/>
    </source>
</evidence>
<dbReference type="PANTHER" id="PTHR22911">
    <property type="entry name" value="ACYL-MALONYL CONDENSING ENZYME-RELATED"/>
    <property type="match status" value="1"/>
</dbReference>
<evidence type="ECO:0000259" key="6">
    <source>
        <dbReference type="Pfam" id="PF00892"/>
    </source>
</evidence>
<feature type="transmembrane region" description="Helical" evidence="5">
    <location>
        <begin position="101"/>
        <end position="119"/>
    </location>
</feature>
<feature type="transmembrane region" description="Helical" evidence="5">
    <location>
        <begin position="210"/>
        <end position="234"/>
    </location>
</feature>
<sequence length="292" mass="33047">MNLSEKQKGILSLIALAVVYASLGIFVRYLALSFAIFQQLYIRLLSASILGFFVFRKNLNFSKLKKISLREWGLLIFRSFFYYLIGVGLFTKAALMIKISTLSFIGSIPMTAILGFLILKEKITFKKILYIFLAFLGVMIISIKDFSSVFVWGTGEIIAFISVIFVSLAIIQRRYQTKLLNNNEITQIMLIFGFIFVFVTSLGFGEGLPLANWNLSSIITVILAGFINIALMFLTNYGFEKIQTSVASNILTLEMFFAILFGFFFFREIPTLKDAIGGILILFSVIQMNKLK</sequence>
<proteinExistence type="predicted"/>
<dbReference type="Pfam" id="PF00892">
    <property type="entry name" value="EamA"/>
    <property type="match status" value="2"/>
</dbReference>
<feature type="transmembrane region" description="Helical" evidence="5">
    <location>
        <begin position="246"/>
        <end position="266"/>
    </location>
</feature>
<keyword evidence="3 5" id="KW-1133">Transmembrane helix</keyword>
<dbReference type="AlphaFoldDB" id="A0A0G0G534"/>
<feature type="domain" description="EamA" evidence="6">
    <location>
        <begin position="154"/>
        <end position="286"/>
    </location>
</feature>
<dbReference type="EMBL" id="LBSV01000003">
    <property type="protein sequence ID" value="KKQ26208.1"/>
    <property type="molecule type" value="Genomic_DNA"/>
</dbReference>
<dbReference type="SUPFAM" id="SSF103481">
    <property type="entry name" value="Multidrug resistance efflux transporter EmrE"/>
    <property type="match status" value="2"/>
</dbReference>
<dbReference type="InterPro" id="IPR037185">
    <property type="entry name" value="EmrE-like"/>
</dbReference>
<reference evidence="7 8" key="1">
    <citation type="journal article" date="2015" name="Nature">
        <title>rRNA introns, odd ribosomes, and small enigmatic genomes across a large radiation of phyla.</title>
        <authorList>
            <person name="Brown C.T."/>
            <person name="Hug L.A."/>
            <person name="Thomas B.C."/>
            <person name="Sharon I."/>
            <person name="Castelle C.J."/>
            <person name="Singh A."/>
            <person name="Wilkins M.J."/>
            <person name="Williams K.H."/>
            <person name="Banfield J.F."/>
        </authorList>
    </citation>
    <scope>NUCLEOTIDE SEQUENCE [LARGE SCALE GENOMIC DNA]</scope>
</reference>
<keyword evidence="2 5" id="KW-0812">Transmembrane</keyword>
<evidence type="ECO:0000256" key="4">
    <source>
        <dbReference type="ARBA" id="ARBA00023136"/>
    </source>
</evidence>
<feature type="transmembrane region" description="Helical" evidence="5">
    <location>
        <begin position="36"/>
        <end position="55"/>
    </location>
</feature>
<evidence type="ECO:0000256" key="5">
    <source>
        <dbReference type="SAM" id="Phobius"/>
    </source>
</evidence>
<dbReference type="PANTHER" id="PTHR22911:SF6">
    <property type="entry name" value="SOLUTE CARRIER FAMILY 35 MEMBER G1"/>
    <property type="match status" value="1"/>
</dbReference>
<evidence type="ECO:0000256" key="3">
    <source>
        <dbReference type="ARBA" id="ARBA00022989"/>
    </source>
</evidence>